<dbReference type="RefSeq" id="WP_066450522.1">
    <property type="nucleotide sequence ID" value="NZ_CP014226.1"/>
</dbReference>
<gene>
    <name evidence="1" type="ORF">LOKO_02789</name>
</gene>
<proteinExistence type="predicted"/>
<evidence type="ECO:0000313" key="1">
    <source>
        <dbReference type="EMBL" id="AMD01841.1"/>
    </source>
</evidence>
<sequence length="72" mass="8036">MELELFTIRLNIKHLLIRYSQDVQAMRDSQESGAAIGDGPILSLDDGEAQAIEKAKMLHERLVAMQKELAKG</sequence>
<dbReference type="STRING" id="507626.LOKO_02789"/>
<evidence type="ECO:0000313" key="2">
    <source>
        <dbReference type="Proteomes" id="UP000063387"/>
    </source>
</evidence>
<protein>
    <submittedName>
        <fullName evidence="1">Uncharacterized protein</fullName>
    </submittedName>
</protein>
<dbReference type="Proteomes" id="UP000063387">
    <property type="component" value="Chromosome"/>
</dbReference>
<dbReference type="KEGG" id="hco:LOKO_02789"/>
<keyword evidence="2" id="KW-1185">Reference proteome</keyword>
<accession>A0A120JWF1</accession>
<reference evidence="1 2" key="2">
    <citation type="submission" date="2016-02" db="EMBL/GenBank/DDBJ databases">
        <authorList>
            <person name="Wen L."/>
            <person name="He K."/>
            <person name="Yang H."/>
        </authorList>
    </citation>
    <scope>NUCLEOTIDE SEQUENCE [LARGE SCALE GENOMIC DNA]</scope>
    <source>
        <strain evidence="1 2">AGD 8-3</strain>
    </source>
</reference>
<dbReference type="EMBL" id="CP014226">
    <property type="protein sequence ID" value="AMD01841.1"/>
    <property type="molecule type" value="Genomic_DNA"/>
</dbReference>
<name>A0A120JWF1_9GAMM</name>
<reference evidence="1 2" key="1">
    <citation type="journal article" date="2016" name="Genome Announc.">
        <title>Draft Genome Sequence of 'Halomonas chromatireducens' Strain AGD 8-3, a Haloalkaliphilic Chromate- and Selenite-Reducing Gammaproteobacterium.</title>
        <authorList>
            <person name="Sharko F.S."/>
            <person name="Shapovalova A.A."/>
            <person name="Tsygankova S.V."/>
            <person name="Komova A.V."/>
            <person name="Boulygina E.S."/>
            <person name="Teslyuk A.B."/>
            <person name="Gotovtsev P.M."/>
            <person name="Namsaraev Z.B."/>
            <person name="Khijniak T.V."/>
            <person name="Nedoluzhko A.V."/>
            <person name="Vasilov R.G."/>
        </authorList>
    </citation>
    <scope>NUCLEOTIDE SEQUENCE [LARGE SCALE GENOMIC DNA]</scope>
    <source>
        <strain evidence="1 2">AGD 8-3</strain>
    </source>
</reference>
<dbReference type="PATRIC" id="fig|507626.3.peg.2784"/>
<dbReference type="AlphaFoldDB" id="A0A120JWF1"/>
<organism evidence="1 2">
    <name type="scientific">Halomonas chromatireducens</name>
    <dbReference type="NCBI Taxonomy" id="507626"/>
    <lineage>
        <taxon>Bacteria</taxon>
        <taxon>Pseudomonadati</taxon>
        <taxon>Pseudomonadota</taxon>
        <taxon>Gammaproteobacteria</taxon>
        <taxon>Oceanospirillales</taxon>
        <taxon>Halomonadaceae</taxon>
        <taxon>Halomonas</taxon>
    </lineage>
</organism>
<dbReference type="OrthoDB" id="6168817at2"/>